<dbReference type="AlphaFoldDB" id="A0AAD7E371"/>
<dbReference type="InterPro" id="IPR016158">
    <property type="entry name" value="Cullin_homology"/>
</dbReference>
<dbReference type="SUPFAM" id="SSF75632">
    <property type="entry name" value="Cullin homology domain"/>
    <property type="match status" value="1"/>
</dbReference>
<feature type="domain" description="Cullin family profile" evidence="6">
    <location>
        <begin position="443"/>
        <end position="669"/>
    </location>
</feature>
<dbReference type="Pfam" id="PF10557">
    <property type="entry name" value="Cullin_Nedd8"/>
    <property type="match status" value="1"/>
</dbReference>
<dbReference type="PANTHER" id="PTHR11932">
    <property type="entry name" value="CULLIN"/>
    <property type="match status" value="1"/>
</dbReference>
<dbReference type="GO" id="GO:0006511">
    <property type="term" value="P:ubiquitin-dependent protein catabolic process"/>
    <property type="evidence" value="ECO:0007669"/>
    <property type="project" value="InterPro"/>
</dbReference>
<dbReference type="SUPFAM" id="SSF74788">
    <property type="entry name" value="Cullin repeat-like"/>
    <property type="match status" value="1"/>
</dbReference>
<dbReference type="InterPro" id="IPR036390">
    <property type="entry name" value="WH_DNA-bd_sf"/>
</dbReference>
<dbReference type="SMART" id="SM00182">
    <property type="entry name" value="CULLIN"/>
    <property type="match status" value="1"/>
</dbReference>
<dbReference type="Gene3D" id="1.20.1310.10">
    <property type="entry name" value="Cullin Repeats"/>
    <property type="match status" value="4"/>
</dbReference>
<dbReference type="InterPro" id="IPR036317">
    <property type="entry name" value="Cullin_homology_sf"/>
</dbReference>
<dbReference type="GO" id="GO:0031625">
    <property type="term" value="F:ubiquitin protein ligase binding"/>
    <property type="evidence" value="ECO:0007669"/>
    <property type="project" value="InterPro"/>
</dbReference>
<dbReference type="InterPro" id="IPR059120">
    <property type="entry name" value="Cullin-like_AB"/>
</dbReference>
<evidence type="ECO:0000256" key="5">
    <source>
        <dbReference type="RuleBase" id="RU003829"/>
    </source>
</evidence>
<dbReference type="InterPro" id="IPR036388">
    <property type="entry name" value="WH-like_DNA-bd_sf"/>
</dbReference>
<dbReference type="InterPro" id="IPR016159">
    <property type="entry name" value="Cullin_repeat-like_dom_sf"/>
</dbReference>
<dbReference type="FunFam" id="1.10.10.10:FF:000014">
    <property type="entry name" value="Cullin 1"/>
    <property type="match status" value="1"/>
</dbReference>
<keyword evidence="8" id="KW-1185">Reference proteome</keyword>
<evidence type="ECO:0000259" key="6">
    <source>
        <dbReference type="PROSITE" id="PS50069"/>
    </source>
</evidence>
<keyword evidence="3" id="KW-0832">Ubl conjugation</keyword>
<dbReference type="Gene3D" id="3.30.230.130">
    <property type="entry name" value="Cullin, Chain C, Domain 2"/>
    <property type="match status" value="1"/>
</dbReference>
<comment type="similarity">
    <text evidence="1 4 5">Belongs to the cullin family.</text>
</comment>
<gene>
    <name evidence="7" type="ORF">GGX14DRAFT_490288</name>
</gene>
<keyword evidence="2" id="KW-1017">Isopeptide bond</keyword>
<evidence type="ECO:0000256" key="3">
    <source>
        <dbReference type="ARBA" id="ARBA00022843"/>
    </source>
</evidence>
<protein>
    <submittedName>
        <fullName evidence="7">Cullin-4B</fullName>
    </submittedName>
</protein>
<dbReference type="InterPro" id="IPR019559">
    <property type="entry name" value="Cullin_neddylation_domain"/>
</dbReference>
<dbReference type="InterPro" id="IPR001373">
    <property type="entry name" value="Cullin_N"/>
</dbReference>
<comment type="caution">
    <text evidence="7">The sequence shown here is derived from an EMBL/GenBank/DDBJ whole genome shotgun (WGS) entry which is preliminary data.</text>
</comment>
<dbReference type="SUPFAM" id="SSF46785">
    <property type="entry name" value="Winged helix' DNA-binding domain"/>
    <property type="match status" value="1"/>
</dbReference>
<evidence type="ECO:0000313" key="7">
    <source>
        <dbReference type="EMBL" id="KAJ7225886.1"/>
    </source>
</evidence>
<organism evidence="7 8">
    <name type="scientific">Mycena pura</name>
    <dbReference type="NCBI Taxonomy" id="153505"/>
    <lineage>
        <taxon>Eukaryota</taxon>
        <taxon>Fungi</taxon>
        <taxon>Dikarya</taxon>
        <taxon>Basidiomycota</taxon>
        <taxon>Agaricomycotina</taxon>
        <taxon>Agaricomycetes</taxon>
        <taxon>Agaricomycetidae</taxon>
        <taxon>Agaricales</taxon>
        <taxon>Marasmiineae</taxon>
        <taxon>Mycenaceae</taxon>
        <taxon>Mycena</taxon>
    </lineage>
</organism>
<sequence>MTSVLQLLTLPANSNGFTVLPDLIADIQPRRDSAADSFSAAPRANQPVKIRVVGSSHRTKGPKIDKLQQCIRLILTRDHVGLPAPYEAVYSDCFSAVCVMNKGEDRYEVLKQELGVSVSRLSAELLSETEVHDFNSAGKWIESFVAACQWFETQVALLQSLLTYLDQVYVRRTQVPTIHRLAFSIFARTIFENPKLMDILRNSVLTLIQAERALGRIVSDKTKNLLPALISHLYTHNQYSVFEEYYCDMTRQFYETDSREHVEKFKDNAKLYFDHVQSRIEKEVVRSRELLPVGSWGIIRDATVKALLKGRMQWIARETLGDYLDSKDFKKLESMNRLFSDAEGSKDICDAFKNHVLKSVQTIVQDQAADDTMVQRLLDCHALARSTIDACFLREPVYVPETQSQASSKAGSTSMVPAKLPKQEFVYALSDAFAMGFKVRRNKPAEMIARHLDKLMRKGQGAMSDVAFNALLERALRLYRFTEDKDVFRKFYLRALSKRLLLEKSASHDFEAAVLKKLKEEYDPEFSMGGEMFSDLDLSRDMMAEYHSKFPYDSEKQKLQVMVLKESAWPYSQEDATLILPPTMQQERNAFEQYYKDKHSGRKLSWQCGVATATLMGHFKAGVKELSVSLYQAVILLLFNGASELSFSEIKEETKLEDVLLRITLQSLACGKKRVLLKLPMGRDINDGDAFRFNDGFTDPRPKVHINSIQAKISEGESKQTQTAIDGERGAQLDAAIVRIMKSKKEMVYEKLVNAVIDAVKNHFTPDVKTIKVRIDKMIEQEYVRRDDDKPQMLFYVA</sequence>
<dbReference type="PROSITE" id="PS50069">
    <property type="entry name" value="CULLIN_2"/>
    <property type="match status" value="1"/>
</dbReference>
<evidence type="ECO:0000256" key="4">
    <source>
        <dbReference type="PROSITE-ProRule" id="PRU00330"/>
    </source>
</evidence>
<name>A0AAD7E371_9AGAR</name>
<dbReference type="Pfam" id="PF00888">
    <property type="entry name" value="Cullin"/>
    <property type="match status" value="1"/>
</dbReference>
<accession>A0AAD7E371</accession>
<evidence type="ECO:0000256" key="2">
    <source>
        <dbReference type="ARBA" id="ARBA00022499"/>
    </source>
</evidence>
<reference evidence="7" key="1">
    <citation type="submission" date="2023-03" db="EMBL/GenBank/DDBJ databases">
        <title>Massive genome expansion in bonnet fungi (Mycena s.s.) driven by repeated elements and novel gene families across ecological guilds.</title>
        <authorList>
            <consortium name="Lawrence Berkeley National Laboratory"/>
            <person name="Harder C.B."/>
            <person name="Miyauchi S."/>
            <person name="Viragh M."/>
            <person name="Kuo A."/>
            <person name="Thoen E."/>
            <person name="Andreopoulos B."/>
            <person name="Lu D."/>
            <person name="Skrede I."/>
            <person name="Drula E."/>
            <person name="Henrissat B."/>
            <person name="Morin E."/>
            <person name="Kohler A."/>
            <person name="Barry K."/>
            <person name="LaButti K."/>
            <person name="Morin E."/>
            <person name="Salamov A."/>
            <person name="Lipzen A."/>
            <person name="Mereny Z."/>
            <person name="Hegedus B."/>
            <person name="Baldrian P."/>
            <person name="Stursova M."/>
            <person name="Weitz H."/>
            <person name="Taylor A."/>
            <person name="Grigoriev I.V."/>
            <person name="Nagy L.G."/>
            <person name="Martin F."/>
            <person name="Kauserud H."/>
        </authorList>
    </citation>
    <scope>NUCLEOTIDE SEQUENCE</scope>
    <source>
        <strain evidence="7">9144</strain>
    </source>
</reference>
<dbReference type="Pfam" id="PF26557">
    <property type="entry name" value="Cullin_AB"/>
    <property type="match status" value="1"/>
</dbReference>
<dbReference type="Gene3D" id="1.10.10.10">
    <property type="entry name" value="Winged helix-like DNA-binding domain superfamily/Winged helix DNA-binding domain"/>
    <property type="match status" value="1"/>
</dbReference>
<dbReference type="SMART" id="SM00884">
    <property type="entry name" value="Cullin_Nedd8"/>
    <property type="match status" value="1"/>
</dbReference>
<evidence type="ECO:0000313" key="8">
    <source>
        <dbReference type="Proteomes" id="UP001219525"/>
    </source>
</evidence>
<proteinExistence type="inferred from homology"/>
<dbReference type="InterPro" id="IPR045093">
    <property type="entry name" value="Cullin"/>
</dbReference>
<dbReference type="EMBL" id="JARJCW010000004">
    <property type="protein sequence ID" value="KAJ7225886.1"/>
    <property type="molecule type" value="Genomic_DNA"/>
</dbReference>
<evidence type="ECO:0000256" key="1">
    <source>
        <dbReference type="ARBA" id="ARBA00006019"/>
    </source>
</evidence>
<dbReference type="Proteomes" id="UP001219525">
    <property type="component" value="Unassembled WGS sequence"/>
</dbReference>